<accession>A0A0P0V5T5</accession>
<reference evidence="2 3" key="3">
    <citation type="journal article" date="2013" name="Rice">
        <title>Improvement of the Oryza sativa Nipponbare reference genome using next generation sequence and optical map data.</title>
        <authorList>
            <person name="Kawahara Y."/>
            <person name="de la Bastide M."/>
            <person name="Hamilton J.P."/>
            <person name="Kanamori H."/>
            <person name="McCombie W.R."/>
            <person name="Ouyang S."/>
            <person name="Schwartz D.C."/>
            <person name="Tanaka T."/>
            <person name="Wu J."/>
            <person name="Zhou S."/>
            <person name="Childs K.L."/>
            <person name="Davidson R.M."/>
            <person name="Lin H."/>
            <person name="Quesada-Ocampo L."/>
            <person name="Vaillancourt B."/>
            <person name="Sakai H."/>
            <person name="Lee S.S."/>
            <person name="Kim J."/>
            <person name="Numa H."/>
            <person name="Itoh T."/>
            <person name="Buell C.R."/>
            <person name="Matsumoto T."/>
        </authorList>
    </citation>
    <scope>NUCLEOTIDE SEQUENCE [LARGE SCALE GENOMIC DNA]</scope>
    <source>
        <strain evidence="3">cv. Nipponbare</strain>
    </source>
</reference>
<proteinExistence type="predicted"/>
<evidence type="ECO:0000313" key="3">
    <source>
        <dbReference type="Proteomes" id="UP000059680"/>
    </source>
</evidence>
<organism evidence="2 3">
    <name type="scientific">Oryza sativa subsp. japonica</name>
    <name type="common">Rice</name>
    <dbReference type="NCBI Taxonomy" id="39947"/>
    <lineage>
        <taxon>Eukaryota</taxon>
        <taxon>Viridiplantae</taxon>
        <taxon>Streptophyta</taxon>
        <taxon>Embryophyta</taxon>
        <taxon>Tracheophyta</taxon>
        <taxon>Spermatophyta</taxon>
        <taxon>Magnoliopsida</taxon>
        <taxon>Liliopsida</taxon>
        <taxon>Poales</taxon>
        <taxon>Poaceae</taxon>
        <taxon>BOP clade</taxon>
        <taxon>Oryzoideae</taxon>
        <taxon>Oryzeae</taxon>
        <taxon>Oryzinae</taxon>
        <taxon>Oryza</taxon>
        <taxon>Oryza sativa</taxon>
    </lineage>
</organism>
<dbReference type="PaxDb" id="39947-A0A0P0V5T5"/>
<dbReference type="InParanoid" id="A0A0P0V5T5"/>
<feature type="compositionally biased region" description="Low complexity" evidence="1">
    <location>
        <begin position="73"/>
        <end position="86"/>
    </location>
</feature>
<reference evidence="2 3" key="2">
    <citation type="journal article" date="2013" name="Plant Cell Physiol.">
        <title>Rice Annotation Project Database (RAP-DB): an integrative and interactive database for rice genomics.</title>
        <authorList>
            <person name="Sakai H."/>
            <person name="Lee S.S."/>
            <person name="Tanaka T."/>
            <person name="Numa H."/>
            <person name="Kim J."/>
            <person name="Kawahara Y."/>
            <person name="Wakimoto H."/>
            <person name="Yang C.C."/>
            <person name="Iwamoto M."/>
            <person name="Abe T."/>
            <person name="Yamada Y."/>
            <person name="Muto A."/>
            <person name="Inokuchi H."/>
            <person name="Ikemura T."/>
            <person name="Matsumoto T."/>
            <person name="Sasaki T."/>
            <person name="Itoh T."/>
        </authorList>
    </citation>
    <scope>NUCLEOTIDE SEQUENCE [LARGE SCALE GENOMIC DNA]</scope>
    <source>
        <strain evidence="3">cv. Nipponbare</strain>
    </source>
</reference>
<keyword evidence="3" id="KW-1185">Reference proteome</keyword>
<dbReference type="EMBL" id="AP014957">
    <property type="protein sequence ID" value="BAS73391.1"/>
    <property type="molecule type" value="Genomic_DNA"/>
</dbReference>
<evidence type="ECO:0000313" key="2">
    <source>
        <dbReference type="EMBL" id="BAS73391.1"/>
    </source>
</evidence>
<dbReference type="Gramene" id="Os01t0644400-01">
    <property type="protein sequence ID" value="Os01t0644400-01"/>
    <property type="gene ID" value="Os01g0644400"/>
</dbReference>
<protein>
    <submittedName>
        <fullName evidence="2">Os01g0644400 protein</fullName>
    </submittedName>
</protein>
<dbReference type="Proteomes" id="UP000059680">
    <property type="component" value="Chromosome 1"/>
</dbReference>
<dbReference type="AlphaFoldDB" id="A0A0P0V5T5"/>
<feature type="region of interest" description="Disordered" evidence="1">
    <location>
        <begin position="47"/>
        <end position="109"/>
    </location>
</feature>
<gene>
    <name evidence="2" type="ordered locus">Os01g0644400</name>
    <name evidence="2" type="ORF">OSNPB_010644400</name>
</gene>
<evidence type="ECO:0000256" key="1">
    <source>
        <dbReference type="SAM" id="MobiDB-lite"/>
    </source>
</evidence>
<reference evidence="3" key="1">
    <citation type="journal article" date="2005" name="Nature">
        <title>The map-based sequence of the rice genome.</title>
        <authorList>
            <consortium name="International rice genome sequencing project (IRGSP)"/>
            <person name="Matsumoto T."/>
            <person name="Wu J."/>
            <person name="Kanamori H."/>
            <person name="Katayose Y."/>
            <person name="Fujisawa M."/>
            <person name="Namiki N."/>
            <person name="Mizuno H."/>
            <person name="Yamamoto K."/>
            <person name="Antonio B.A."/>
            <person name="Baba T."/>
            <person name="Sakata K."/>
            <person name="Nagamura Y."/>
            <person name="Aoki H."/>
            <person name="Arikawa K."/>
            <person name="Arita K."/>
            <person name="Bito T."/>
            <person name="Chiden Y."/>
            <person name="Fujitsuka N."/>
            <person name="Fukunaka R."/>
            <person name="Hamada M."/>
            <person name="Harada C."/>
            <person name="Hayashi A."/>
            <person name="Hijishita S."/>
            <person name="Honda M."/>
            <person name="Hosokawa S."/>
            <person name="Ichikawa Y."/>
            <person name="Idonuma A."/>
            <person name="Iijima M."/>
            <person name="Ikeda M."/>
            <person name="Ikeno M."/>
            <person name="Ito K."/>
            <person name="Ito S."/>
            <person name="Ito T."/>
            <person name="Ito Y."/>
            <person name="Ito Y."/>
            <person name="Iwabuchi A."/>
            <person name="Kamiya K."/>
            <person name="Karasawa W."/>
            <person name="Kurita K."/>
            <person name="Katagiri S."/>
            <person name="Kikuta A."/>
            <person name="Kobayashi H."/>
            <person name="Kobayashi N."/>
            <person name="Machita K."/>
            <person name="Maehara T."/>
            <person name="Masukawa M."/>
            <person name="Mizubayashi T."/>
            <person name="Mukai Y."/>
            <person name="Nagasaki H."/>
            <person name="Nagata Y."/>
            <person name="Naito S."/>
            <person name="Nakashima M."/>
            <person name="Nakama Y."/>
            <person name="Nakamichi Y."/>
            <person name="Nakamura M."/>
            <person name="Meguro A."/>
            <person name="Negishi M."/>
            <person name="Ohta I."/>
            <person name="Ohta T."/>
            <person name="Okamoto M."/>
            <person name="Ono N."/>
            <person name="Saji S."/>
            <person name="Sakaguchi M."/>
            <person name="Sakai K."/>
            <person name="Shibata M."/>
            <person name="Shimokawa T."/>
            <person name="Song J."/>
            <person name="Takazaki Y."/>
            <person name="Terasawa K."/>
            <person name="Tsugane M."/>
            <person name="Tsuji K."/>
            <person name="Ueda S."/>
            <person name="Waki K."/>
            <person name="Yamagata H."/>
            <person name="Yamamoto M."/>
            <person name="Yamamoto S."/>
            <person name="Yamane H."/>
            <person name="Yoshiki S."/>
            <person name="Yoshihara R."/>
            <person name="Yukawa K."/>
            <person name="Zhong H."/>
            <person name="Yano M."/>
            <person name="Yuan Q."/>
            <person name="Ouyang S."/>
            <person name="Liu J."/>
            <person name="Jones K.M."/>
            <person name="Gansberger K."/>
            <person name="Moffat K."/>
            <person name="Hill J."/>
            <person name="Bera J."/>
            <person name="Fadrosh D."/>
            <person name="Jin S."/>
            <person name="Johri S."/>
            <person name="Kim M."/>
            <person name="Overton L."/>
            <person name="Reardon M."/>
            <person name="Tsitrin T."/>
            <person name="Vuong H."/>
            <person name="Weaver B."/>
            <person name="Ciecko A."/>
            <person name="Tallon L."/>
            <person name="Jackson J."/>
            <person name="Pai G."/>
            <person name="Aken S.V."/>
            <person name="Utterback T."/>
            <person name="Reidmuller S."/>
            <person name="Feldblyum T."/>
            <person name="Hsiao J."/>
            <person name="Zismann V."/>
            <person name="Iobst S."/>
            <person name="de Vazeille A.R."/>
            <person name="Buell C.R."/>
            <person name="Ying K."/>
            <person name="Li Y."/>
            <person name="Lu T."/>
            <person name="Huang Y."/>
            <person name="Zhao Q."/>
            <person name="Feng Q."/>
            <person name="Zhang L."/>
            <person name="Zhu J."/>
            <person name="Weng Q."/>
            <person name="Mu J."/>
            <person name="Lu Y."/>
            <person name="Fan D."/>
            <person name="Liu Y."/>
            <person name="Guan J."/>
            <person name="Zhang Y."/>
            <person name="Yu S."/>
            <person name="Liu X."/>
            <person name="Zhang Y."/>
            <person name="Hong G."/>
            <person name="Han B."/>
            <person name="Choisne N."/>
            <person name="Demange N."/>
            <person name="Orjeda G."/>
            <person name="Samain S."/>
            <person name="Cattolico L."/>
            <person name="Pelletier E."/>
            <person name="Couloux A."/>
            <person name="Segurens B."/>
            <person name="Wincker P."/>
            <person name="D'Hont A."/>
            <person name="Scarpelli C."/>
            <person name="Weissenbach J."/>
            <person name="Salanoubat M."/>
            <person name="Quetier F."/>
            <person name="Yu Y."/>
            <person name="Kim H.R."/>
            <person name="Rambo T."/>
            <person name="Currie J."/>
            <person name="Collura K."/>
            <person name="Luo M."/>
            <person name="Yang T."/>
            <person name="Ammiraju J.S.S."/>
            <person name="Engler F."/>
            <person name="Soderlund C."/>
            <person name="Wing R.A."/>
            <person name="Palmer L.E."/>
            <person name="de la Bastide M."/>
            <person name="Spiegel L."/>
            <person name="Nascimento L."/>
            <person name="Zutavern T."/>
            <person name="O'Shaughnessy A."/>
            <person name="Dike S."/>
            <person name="Dedhia N."/>
            <person name="Preston R."/>
            <person name="Balija V."/>
            <person name="McCombie W.R."/>
            <person name="Chow T."/>
            <person name="Chen H."/>
            <person name="Chung M."/>
            <person name="Chen C."/>
            <person name="Shaw J."/>
            <person name="Wu H."/>
            <person name="Hsiao K."/>
            <person name="Chao Y."/>
            <person name="Chu M."/>
            <person name="Cheng C."/>
            <person name="Hour A."/>
            <person name="Lee P."/>
            <person name="Lin S."/>
            <person name="Lin Y."/>
            <person name="Liou J."/>
            <person name="Liu S."/>
            <person name="Hsing Y."/>
            <person name="Raghuvanshi S."/>
            <person name="Mohanty A."/>
            <person name="Bharti A.K."/>
            <person name="Gaur A."/>
            <person name="Gupta V."/>
            <person name="Kumar D."/>
            <person name="Ravi V."/>
            <person name="Vij S."/>
            <person name="Kapur A."/>
            <person name="Khurana P."/>
            <person name="Khurana P."/>
            <person name="Khurana J.P."/>
            <person name="Tyagi A.K."/>
            <person name="Gaikwad K."/>
            <person name="Singh A."/>
            <person name="Dalal V."/>
            <person name="Srivastava S."/>
            <person name="Dixit A."/>
            <person name="Pal A.K."/>
            <person name="Ghazi I.A."/>
            <person name="Yadav M."/>
            <person name="Pandit A."/>
            <person name="Bhargava A."/>
            <person name="Sureshbabu K."/>
            <person name="Batra K."/>
            <person name="Sharma T.R."/>
            <person name="Mohapatra T."/>
            <person name="Singh N.K."/>
            <person name="Messing J."/>
            <person name="Nelson A.B."/>
            <person name="Fuks G."/>
            <person name="Kavchok S."/>
            <person name="Keizer G."/>
            <person name="Linton E."/>
            <person name="Llaca V."/>
            <person name="Song R."/>
            <person name="Tanyolac B."/>
            <person name="Young S."/>
            <person name="Ho-Il K."/>
            <person name="Hahn J.H."/>
            <person name="Sangsakoo G."/>
            <person name="Vanavichit A."/>
            <person name="de Mattos Luiz.A.T."/>
            <person name="Zimmer P.D."/>
            <person name="Malone G."/>
            <person name="Dellagostin O."/>
            <person name="de Oliveira A.C."/>
            <person name="Bevan M."/>
            <person name="Bancroft I."/>
            <person name="Minx P."/>
            <person name="Cordum H."/>
            <person name="Wilson R."/>
            <person name="Cheng Z."/>
            <person name="Jin W."/>
            <person name="Jiang J."/>
            <person name="Leong S.A."/>
            <person name="Iwama H."/>
            <person name="Gojobori T."/>
            <person name="Itoh T."/>
            <person name="Niimura Y."/>
            <person name="Fujii Y."/>
            <person name="Habara T."/>
            <person name="Sakai H."/>
            <person name="Sato Y."/>
            <person name="Wilson G."/>
            <person name="Kumar K."/>
            <person name="McCouch S."/>
            <person name="Juretic N."/>
            <person name="Hoen D."/>
            <person name="Wright S."/>
            <person name="Bruskiewich R."/>
            <person name="Bureau T."/>
            <person name="Miyao A."/>
            <person name="Hirochika H."/>
            <person name="Nishikawa T."/>
            <person name="Kadowaki K."/>
            <person name="Sugiura M."/>
            <person name="Burr B."/>
            <person name="Sasaki T."/>
        </authorList>
    </citation>
    <scope>NUCLEOTIDE SEQUENCE [LARGE SCALE GENOMIC DNA]</scope>
    <source>
        <strain evidence="3">cv. Nipponbare</strain>
    </source>
</reference>
<name>A0A0P0V5T5_ORYSJ</name>
<sequence>MTANSAWDPHVSLFFSSPIHLSSSFPSSLTPSLLCIIRVTKPAGWSGAAMGGVGRPATARRSGGCATPRDPQGWPTGAMATGAGARDTGGGGRAEAAAPWRASSSVKKR</sequence>